<keyword evidence="4 7" id="KW-0812">Transmembrane</keyword>
<feature type="transmembrane region" description="Helical" evidence="7">
    <location>
        <begin position="131"/>
        <end position="153"/>
    </location>
</feature>
<dbReference type="RefSeq" id="WP_345369770.1">
    <property type="nucleotide sequence ID" value="NZ_BAABKD010000007.1"/>
</dbReference>
<evidence type="ECO:0000313" key="9">
    <source>
        <dbReference type="Proteomes" id="UP001500227"/>
    </source>
</evidence>
<sequence>MITDLALALGVSATDPAFWLPLVFLGLLFITIIAGTLLDGFDIGVGCLSLVAPESLRPRMMALLSPWRDANEFWLFLGLGVFALVFPHAWGSVMGQLHLPLMLLALGVMARSLCFELRLRAPAEQQPWWQLGFAVGSLITAFSHGLLLAKVVINYQSGTGYNWFIWFMGFCAVAAYVLLGAAWLVMRETGELRIRAVLWGRRAVRWFAAGAIAASVVLALANPGVLLKWSEGAPRLAVLALWVSILLGFVIIEMNLQRLINESVRSTVLPFLLTLIIFLAVLIGLAFSLFPFLVLDQITIWDAAADLTTLVLLWNISLIALPFLVLFTVWVYWRMFGVSRPPTPPDFKV</sequence>
<comment type="caution">
    <text evidence="8">The sequence shown here is derived from an EMBL/GenBank/DDBJ whole genome shotgun (WGS) entry which is preliminary data.</text>
</comment>
<evidence type="ECO:0000256" key="1">
    <source>
        <dbReference type="ARBA" id="ARBA00004651"/>
    </source>
</evidence>
<protein>
    <submittedName>
        <fullName evidence="8">Cytochrome d ubiquinol oxidase subunit II</fullName>
    </submittedName>
</protein>
<keyword evidence="3" id="KW-1003">Cell membrane</keyword>
<evidence type="ECO:0000256" key="3">
    <source>
        <dbReference type="ARBA" id="ARBA00022475"/>
    </source>
</evidence>
<evidence type="ECO:0000256" key="5">
    <source>
        <dbReference type="ARBA" id="ARBA00022989"/>
    </source>
</evidence>
<feature type="transmembrane region" description="Helical" evidence="7">
    <location>
        <begin position="97"/>
        <end position="119"/>
    </location>
</feature>
<keyword evidence="9" id="KW-1185">Reference proteome</keyword>
<evidence type="ECO:0000256" key="2">
    <source>
        <dbReference type="ARBA" id="ARBA00007543"/>
    </source>
</evidence>
<evidence type="ECO:0000313" key="8">
    <source>
        <dbReference type="EMBL" id="GAA5087366.1"/>
    </source>
</evidence>
<feature type="transmembrane region" description="Helical" evidence="7">
    <location>
        <begin position="268"/>
        <end position="292"/>
    </location>
</feature>
<dbReference type="EMBL" id="BAABKD010000007">
    <property type="protein sequence ID" value="GAA5087366.1"/>
    <property type="molecule type" value="Genomic_DNA"/>
</dbReference>
<dbReference type="InterPro" id="IPR003317">
    <property type="entry name" value="Cyt-d_oxidase_su2"/>
</dbReference>
<accession>A0ABP9M231</accession>
<feature type="transmembrane region" description="Helical" evidence="7">
    <location>
        <begin position="312"/>
        <end position="333"/>
    </location>
</feature>
<feature type="transmembrane region" description="Helical" evidence="7">
    <location>
        <begin position="206"/>
        <end position="225"/>
    </location>
</feature>
<dbReference type="PANTHER" id="PTHR43141">
    <property type="entry name" value="CYTOCHROME BD2 SUBUNIT II"/>
    <property type="match status" value="1"/>
</dbReference>
<feature type="transmembrane region" description="Helical" evidence="7">
    <location>
        <begin position="23"/>
        <end position="52"/>
    </location>
</feature>
<evidence type="ECO:0000256" key="7">
    <source>
        <dbReference type="SAM" id="Phobius"/>
    </source>
</evidence>
<dbReference type="Pfam" id="PF02322">
    <property type="entry name" value="Cyt_bd_oxida_II"/>
    <property type="match status" value="1"/>
</dbReference>
<feature type="transmembrane region" description="Helical" evidence="7">
    <location>
        <begin position="165"/>
        <end position="185"/>
    </location>
</feature>
<evidence type="ECO:0000256" key="4">
    <source>
        <dbReference type="ARBA" id="ARBA00022692"/>
    </source>
</evidence>
<reference evidence="9" key="1">
    <citation type="journal article" date="2019" name="Int. J. Syst. Evol. Microbiol.">
        <title>The Global Catalogue of Microorganisms (GCM) 10K type strain sequencing project: providing services to taxonomists for standard genome sequencing and annotation.</title>
        <authorList>
            <consortium name="The Broad Institute Genomics Platform"/>
            <consortium name="The Broad Institute Genome Sequencing Center for Infectious Disease"/>
            <person name="Wu L."/>
            <person name="Ma J."/>
        </authorList>
    </citation>
    <scope>NUCLEOTIDE SEQUENCE [LARGE SCALE GENOMIC DNA]</scope>
    <source>
        <strain evidence="9">JCM 18423</strain>
    </source>
</reference>
<comment type="subcellular location">
    <subcellularLocation>
        <location evidence="1">Cell membrane</location>
        <topology evidence="1">Multi-pass membrane protein</topology>
    </subcellularLocation>
</comment>
<gene>
    <name evidence="8" type="ORF">GCM10023337_07700</name>
</gene>
<proteinExistence type="inferred from homology"/>
<evidence type="ECO:0000256" key="6">
    <source>
        <dbReference type="ARBA" id="ARBA00023136"/>
    </source>
</evidence>
<keyword evidence="6 7" id="KW-0472">Membrane</keyword>
<comment type="similarity">
    <text evidence="2">Belongs to the cytochrome ubiquinol oxidase subunit 2 family.</text>
</comment>
<dbReference type="Proteomes" id="UP001500227">
    <property type="component" value="Unassembled WGS sequence"/>
</dbReference>
<organism evidence="8 9">
    <name type="scientific">Paenalcaligenes hermetiae</name>
    <dbReference type="NCBI Taxonomy" id="1157987"/>
    <lineage>
        <taxon>Bacteria</taxon>
        <taxon>Pseudomonadati</taxon>
        <taxon>Pseudomonadota</taxon>
        <taxon>Betaproteobacteria</taxon>
        <taxon>Burkholderiales</taxon>
        <taxon>Alcaligenaceae</taxon>
        <taxon>Paenalcaligenes</taxon>
    </lineage>
</organism>
<name>A0ABP9M231_9BURK</name>
<feature type="transmembrane region" description="Helical" evidence="7">
    <location>
        <begin position="237"/>
        <end position="256"/>
    </location>
</feature>
<feature type="transmembrane region" description="Helical" evidence="7">
    <location>
        <begin position="73"/>
        <end position="91"/>
    </location>
</feature>
<dbReference type="PANTHER" id="PTHR43141:SF2">
    <property type="entry name" value="BLR3729 PROTEIN"/>
    <property type="match status" value="1"/>
</dbReference>
<keyword evidence="5 7" id="KW-1133">Transmembrane helix</keyword>